<evidence type="ECO:0000256" key="1">
    <source>
        <dbReference type="SAM" id="SignalP"/>
    </source>
</evidence>
<name>A0ABT6DK20_9BACT</name>
<comment type="caution">
    <text evidence="2">The sequence shown here is derived from an EMBL/GenBank/DDBJ whole genome shotgun (WGS) entry which is preliminary data.</text>
</comment>
<keyword evidence="1" id="KW-0732">Signal</keyword>
<evidence type="ECO:0008006" key="4">
    <source>
        <dbReference type="Google" id="ProtNLM"/>
    </source>
</evidence>
<accession>A0ABT6DK20</accession>
<feature type="chain" id="PRO_5047256068" description="Cyanovirin-N domain-containing protein" evidence="1">
    <location>
        <begin position="23"/>
        <end position="114"/>
    </location>
</feature>
<dbReference type="Proteomes" id="UP001152321">
    <property type="component" value="Unassembled WGS sequence"/>
</dbReference>
<sequence length="114" mass="12661">MKSSLILNALVFLCLSSSTAFAIESGLYECTNGNNASICPQKVIVKRQEGRLASLKVYYSGYCNDQGPYYYSCNETVCGDGVIEFSKIEDSGYHWENRGYKFTCDFQKSSAAGR</sequence>
<reference evidence="2" key="1">
    <citation type="submission" date="2022-08" db="EMBL/GenBank/DDBJ databases">
        <title>Novel Bdellovibrio Species Isolated from Svalbard: Designation Bdellovibrio svalbardensis.</title>
        <authorList>
            <person name="Mitchell R.J."/>
            <person name="Choi S.Y."/>
        </authorList>
    </citation>
    <scope>NUCLEOTIDE SEQUENCE</scope>
    <source>
        <strain evidence="2">PAP01</strain>
    </source>
</reference>
<protein>
    <recommendedName>
        <fullName evidence="4">Cyanovirin-N domain-containing protein</fullName>
    </recommendedName>
</protein>
<dbReference type="EMBL" id="JANRMI010000001">
    <property type="protein sequence ID" value="MDG0815448.1"/>
    <property type="molecule type" value="Genomic_DNA"/>
</dbReference>
<feature type="signal peptide" evidence="1">
    <location>
        <begin position="1"/>
        <end position="22"/>
    </location>
</feature>
<keyword evidence="3" id="KW-1185">Reference proteome</keyword>
<organism evidence="2 3">
    <name type="scientific">Bdellovibrio svalbardensis</name>
    <dbReference type="NCBI Taxonomy" id="2972972"/>
    <lineage>
        <taxon>Bacteria</taxon>
        <taxon>Pseudomonadati</taxon>
        <taxon>Bdellovibrionota</taxon>
        <taxon>Bdellovibrionia</taxon>
        <taxon>Bdellovibrionales</taxon>
        <taxon>Pseudobdellovibrionaceae</taxon>
        <taxon>Bdellovibrio</taxon>
    </lineage>
</organism>
<dbReference type="RefSeq" id="WP_277576923.1">
    <property type="nucleotide sequence ID" value="NZ_JANRMI010000001.1"/>
</dbReference>
<gene>
    <name evidence="2" type="ORF">NWE73_03675</name>
</gene>
<proteinExistence type="predicted"/>
<evidence type="ECO:0000313" key="2">
    <source>
        <dbReference type="EMBL" id="MDG0815448.1"/>
    </source>
</evidence>
<evidence type="ECO:0000313" key="3">
    <source>
        <dbReference type="Proteomes" id="UP001152321"/>
    </source>
</evidence>